<organism evidence="4 5">
    <name type="scientific">Trifolium subterraneum</name>
    <name type="common">Subterranean clover</name>
    <dbReference type="NCBI Taxonomy" id="3900"/>
    <lineage>
        <taxon>Eukaryota</taxon>
        <taxon>Viridiplantae</taxon>
        <taxon>Streptophyta</taxon>
        <taxon>Embryophyta</taxon>
        <taxon>Tracheophyta</taxon>
        <taxon>Spermatophyta</taxon>
        <taxon>Magnoliopsida</taxon>
        <taxon>eudicotyledons</taxon>
        <taxon>Gunneridae</taxon>
        <taxon>Pentapetalae</taxon>
        <taxon>rosids</taxon>
        <taxon>fabids</taxon>
        <taxon>Fabales</taxon>
        <taxon>Fabaceae</taxon>
        <taxon>Papilionoideae</taxon>
        <taxon>50 kb inversion clade</taxon>
        <taxon>NPAAA clade</taxon>
        <taxon>Hologalegina</taxon>
        <taxon>IRL clade</taxon>
        <taxon>Trifolieae</taxon>
        <taxon>Trifolium</taxon>
    </lineage>
</organism>
<name>A0A2Z6NVS6_TRISU</name>
<feature type="compositionally biased region" description="Low complexity" evidence="1">
    <location>
        <begin position="300"/>
        <end position="312"/>
    </location>
</feature>
<proteinExistence type="predicted"/>
<protein>
    <recommendedName>
        <fullName evidence="6">Retrotransposon Copia-like N-terminal domain-containing protein</fullName>
    </recommendedName>
</protein>
<feature type="domain" description="Retrotransposon gag" evidence="2">
    <location>
        <begin position="86"/>
        <end position="158"/>
    </location>
</feature>
<dbReference type="AlphaFoldDB" id="A0A2Z6NVS6"/>
<reference evidence="5" key="1">
    <citation type="journal article" date="2017" name="Front. Plant Sci.">
        <title>Climate Clever Clovers: New Paradigm to Reduce the Environmental Footprint of Ruminants by Breeding Low Methanogenic Forages Utilizing Haplotype Variation.</title>
        <authorList>
            <person name="Kaur P."/>
            <person name="Appels R."/>
            <person name="Bayer P.E."/>
            <person name="Keeble-Gagnere G."/>
            <person name="Wang J."/>
            <person name="Hirakawa H."/>
            <person name="Shirasawa K."/>
            <person name="Vercoe P."/>
            <person name="Stefanova K."/>
            <person name="Durmic Z."/>
            <person name="Nichols P."/>
            <person name="Revell C."/>
            <person name="Isobe S.N."/>
            <person name="Edwards D."/>
            <person name="Erskine W."/>
        </authorList>
    </citation>
    <scope>NUCLEOTIDE SEQUENCE [LARGE SCALE GENOMIC DNA]</scope>
    <source>
        <strain evidence="5">cv. Daliak</strain>
    </source>
</reference>
<dbReference type="InterPro" id="IPR005162">
    <property type="entry name" value="Retrotrans_gag_dom"/>
</dbReference>
<sequence length="425" mass="47341">MPPRVAPSEPSLDLSNPFYVHPGDGPSSVTVTSILTGSNYHSWSRTMRRALGGKMKLDFIDGTFPIPTDSFDPIFRPWNRCNMLIHSWIHNSGSESIAHSLVFMEDAIDVWNDLKERFSQGNLVRISELQHEIYSLRQDSKYVTDFYSDLKILWEELEVYLPIPTCSCRVQCSCEAMRSARKNHSLLHTVRLLTGLNDNFSMVKSQILLMDPLPPINKVFAMVIQHERQGNFAGNDDSSVLVNAARYGKGASSSKSSRVCTYCGMGNHVVDQCYRKHGLPPHLRKSSGSVNVAVEGGDDTTTAPPTTTSTPSISQAQFDQLMALLQNSTVNQASSSASSNQVGSSMDQRTNGMIGFAEEFDGLYYIKLTDKTVHASNVDGTQSPIIPTQALWHFRLGHLSSRILNRTKQKSHPRRSSFEHLKDTV</sequence>
<evidence type="ECO:0000259" key="2">
    <source>
        <dbReference type="Pfam" id="PF03732"/>
    </source>
</evidence>
<dbReference type="OrthoDB" id="682732at2759"/>
<accession>A0A2Z6NVS6</accession>
<feature type="compositionally biased region" description="Basic residues" evidence="1">
    <location>
        <begin position="406"/>
        <end position="415"/>
    </location>
</feature>
<dbReference type="Pfam" id="PF03732">
    <property type="entry name" value="Retrotrans_gag"/>
    <property type="match status" value="1"/>
</dbReference>
<evidence type="ECO:0000256" key="1">
    <source>
        <dbReference type="SAM" id="MobiDB-lite"/>
    </source>
</evidence>
<evidence type="ECO:0000313" key="5">
    <source>
        <dbReference type="Proteomes" id="UP000242715"/>
    </source>
</evidence>
<gene>
    <name evidence="4" type="ORF">TSUD_405010</name>
</gene>
<dbReference type="InterPro" id="IPR029472">
    <property type="entry name" value="Copia-like_N"/>
</dbReference>
<evidence type="ECO:0000313" key="4">
    <source>
        <dbReference type="EMBL" id="GAU48214.1"/>
    </source>
</evidence>
<dbReference type="Pfam" id="PF14244">
    <property type="entry name" value="Retrotran_gag_3"/>
    <property type="match status" value="1"/>
</dbReference>
<feature type="region of interest" description="Disordered" evidence="1">
    <location>
        <begin position="285"/>
        <end position="312"/>
    </location>
</feature>
<evidence type="ECO:0000259" key="3">
    <source>
        <dbReference type="Pfam" id="PF14244"/>
    </source>
</evidence>
<dbReference type="PANTHER" id="PTHR37610">
    <property type="entry name" value="CCHC-TYPE DOMAIN-CONTAINING PROTEIN"/>
    <property type="match status" value="1"/>
</dbReference>
<evidence type="ECO:0008006" key="6">
    <source>
        <dbReference type="Google" id="ProtNLM"/>
    </source>
</evidence>
<feature type="compositionally biased region" description="Basic and acidic residues" evidence="1">
    <location>
        <begin position="416"/>
        <end position="425"/>
    </location>
</feature>
<feature type="domain" description="Retrotransposon Copia-like N-terminal" evidence="3">
    <location>
        <begin position="21"/>
        <end position="67"/>
    </location>
</feature>
<feature type="region of interest" description="Disordered" evidence="1">
    <location>
        <begin position="406"/>
        <end position="425"/>
    </location>
</feature>
<keyword evidence="5" id="KW-1185">Reference proteome</keyword>
<dbReference type="Proteomes" id="UP000242715">
    <property type="component" value="Unassembled WGS sequence"/>
</dbReference>
<dbReference type="PANTHER" id="PTHR37610:SF55">
    <property type="entry name" value="RETROTRANSPOSON COPIA-LIKE N-TERMINAL DOMAIN-CONTAINING PROTEIN"/>
    <property type="match status" value="1"/>
</dbReference>
<dbReference type="EMBL" id="DF974395">
    <property type="protein sequence ID" value="GAU48214.1"/>
    <property type="molecule type" value="Genomic_DNA"/>
</dbReference>